<keyword evidence="2" id="KW-1185">Reference proteome</keyword>
<organism evidence="1 2">
    <name type="scientific">Cladophialophora bantiana (strain ATCC 10958 / CBS 173.52 / CDC B-1940 / NIH 8579)</name>
    <name type="common">Xylohypha bantiana</name>
    <dbReference type="NCBI Taxonomy" id="1442370"/>
    <lineage>
        <taxon>Eukaryota</taxon>
        <taxon>Fungi</taxon>
        <taxon>Dikarya</taxon>
        <taxon>Ascomycota</taxon>
        <taxon>Pezizomycotina</taxon>
        <taxon>Eurotiomycetes</taxon>
        <taxon>Chaetothyriomycetidae</taxon>
        <taxon>Chaetothyriales</taxon>
        <taxon>Herpotrichiellaceae</taxon>
        <taxon>Cladophialophora</taxon>
    </lineage>
</organism>
<dbReference type="OrthoDB" id="4146671at2759"/>
<dbReference type="AlphaFoldDB" id="A0A0D2FAG4"/>
<sequence length="325" mass="34299">MASIPSTRHLLPMLLAQQQPRLPLSQKLAVLQAVPMGSAEASSVGGIGGLLVAWAETALCPLAKGGLIGSPLSKPVDHQGVRNPVPLVTVQAGIVHRALRTMTVLWLLSLSGPLARPLTTSNLPLVLHSPSSNAEAAEGDTAQRFHAAELAGRDQDTLPIIVENTAKEPITLLADIDLALAENYISSRMLSALGISPTASELTPIAKKDRRPAALATPAFKVTPEAKITLNLLTQAETALKQFADVEFNVFDLPPISERGGVPWEPEAFLGVVSLREASALRLVDGFVGHAALEGLPVLVRNMTRTDSAGGECKEGGEGWEKDEL</sequence>
<dbReference type="EMBL" id="KN846980">
    <property type="protein sequence ID" value="KIW99081.1"/>
    <property type="molecule type" value="Genomic_DNA"/>
</dbReference>
<dbReference type="RefSeq" id="XP_016625750.1">
    <property type="nucleotide sequence ID" value="XM_016758501.1"/>
</dbReference>
<accession>A0A0D2FAG4</accession>
<reference evidence="1" key="1">
    <citation type="submission" date="2015-01" db="EMBL/GenBank/DDBJ databases">
        <title>The Genome Sequence of Cladophialophora bantiana CBS 173.52.</title>
        <authorList>
            <consortium name="The Broad Institute Genomics Platform"/>
            <person name="Cuomo C."/>
            <person name="de Hoog S."/>
            <person name="Gorbushina A."/>
            <person name="Stielow B."/>
            <person name="Teixiera M."/>
            <person name="Abouelleil A."/>
            <person name="Chapman S.B."/>
            <person name="Priest M."/>
            <person name="Young S.K."/>
            <person name="Wortman J."/>
            <person name="Nusbaum C."/>
            <person name="Birren B."/>
        </authorList>
    </citation>
    <scope>NUCLEOTIDE SEQUENCE [LARGE SCALE GENOMIC DNA]</scope>
    <source>
        <strain evidence="1">CBS 173.52</strain>
    </source>
</reference>
<gene>
    <name evidence="1" type="ORF">Z519_00744</name>
</gene>
<proteinExistence type="predicted"/>
<evidence type="ECO:0000313" key="2">
    <source>
        <dbReference type="Proteomes" id="UP000053789"/>
    </source>
</evidence>
<dbReference type="HOGENOM" id="CLU_855314_0_0_1"/>
<evidence type="ECO:0000313" key="1">
    <source>
        <dbReference type="EMBL" id="KIW99081.1"/>
    </source>
</evidence>
<dbReference type="VEuPathDB" id="FungiDB:Z519_00744"/>
<dbReference type="GeneID" id="27693672"/>
<dbReference type="Proteomes" id="UP000053789">
    <property type="component" value="Unassembled WGS sequence"/>
</dbReference>
<protein>
    <submittedName>
        <fullName evidence="1">Uncharacterized protein</fullName>
    </submittedName>
</protein>
<name>A0A0D2FAG4_CLAB1</name>